<accession>A0A5B7IKG6</accession>
<evidence type="ECO:0000313" key="3">
    <source>
        <dbReference type="Proteomes" id="UP000324222"/>
    </source>
</evidence>
<feature type="compositionally biased region" description="Basic residues" evidence="1">
    <location>
        <begin position="77"/>
        <end position="104"/>
    </location>
</feature>
<sequence>MTRQAVAAPGCVITKAGTVVVHKKTAINNFHSRPKGKRYRSPQKSFPRSASLGRKVRRVRERTCSSFSLSPGEHKSTCRKAWHGKARQVKARQGKARQGKARARRGGLISVIASAATFRLLNNLSQD</sequence>
<reference evidence="2 3" key="1">
    <citation type="submission" date="2019-05" db="EMBL/GenBank/DDBJ databases">
        <title>Another draft genome of Portunus trituberculatus and its Hox gene families provides insights of decapod evolution.</title>
        <authorList>
            <person name="Jeong J.-H."/>
            <person name="Song I."/>
            <person name="Kim S."/>
            <person name="Choi T."/>
            <person name="Kim D."/>
            <person name="Ryu S."/>
            <person name="Kim W."/>
        </authorList>
    </citation>
    <scope>NUCLEOTIDE SEQUENCE [LARGE SCALE GENOMIC DNA]</scope>
    <source>
        <tissue evidence="2">Muscle</tissue>
    </source>
</reference>
<feature type="compositionally biased region" description="Basic residues" evidence="1">
    <location>
        <begin position="32"/>
        <end position="41"/>
    </location>
</feature>
<feature type="region of interest" description="Disordered" evidence="1">
    <location>
        <begin position="31"/>
        <end position="104"/>
    </location>
</feature>
<name>A0A5B7IKG6_PORTR</name>
<evidence type="ECO:0000256" key="1">
    <source>
        <dbReference type="SAM" id="MobiDB-lite"/>
    </source>
</evidence>
<comment type="caution">
    <text evidence="2">The sequence shown here is derived from an EMBL/GenBank/DDBJ whole genome shotgun (WGS) entry which is preliminary data.</text>
</comment>
<organism evidence="2 3">
    <name type="scientific">Portunus trituberculatus</name>
    <name type="common">Swimming crab</name>
    <name type="synonym">Neptunus trituberculatus</name>
    <dbReference type="NCBI Taxonomy" id="210409"/>
    <lineage>
        <taxon>Eukaryota</taxon>
        <taxon>Metazoa</taxon>
        <taxon>Ecdysozoa</taxon>
        <taxon>Arthropoda</taxon>
        <taxon>Crustacea</taxon>
        <taxon>Multicrustacea</taxon>
        <taxon>Malacostraca</taxon>
        <taxon>Eumalacostraca</taxon>
        <taxon>Eucarida</taxon>
        <taxon>Decapoda</taxon>
        <taxon>Pleocyemata</taxon>
        <taxon>Brachyura</taxon>
        <taxon>Eubrachyura</taxon>
        <taxon>Portunoidea</taxon>
        <taxon>Portunidae</taxon>
        <taxon>Portuninae</taxon>
        <taxon>Portunus</taxon>
    </lineage>
</organism>
<evidence type="ECO:0000313" key="2">
    <source>
        <dbReference type="EMBL" id="MPC85951.1"/>
    </source>
</evidence>
<proteinExistence type="predicted"/>
<dbReference type="AlphaFoldDB" id="A0A5B7IKG6"/>
<gene>
    <name evidence="2" type="ORF">E2C01_080756</name>
</gene>
<dbReference type="Proteomes" id="UP000324222">
    <property type="component" value="Unassembled WGS sequence"/>
</dbReference>
<keyword evidence="3" id="KW-1185">Reference proteome</keyword>
<dbReference type="EMBL" id="VSRR010070072">
    <property type="protein sequence ID" value="MPC85951.1"/>
    <property type="molecule type" value="Genomic_DNA"/>
</dbReference>
<protein>
    <submittedName>
        <fullName evidence="2">Uncharacterized protein</fullName>
    </submittedName>
</protein>